<dbReference type="PROSITE" id="PS51892">
    <property type="entry name" value="SUBTILASE"/>
    <property type="match status" value="1"/>
</dbReference>
<comment type="caution">
    <text evidence="5">Lacks conserved residue(s) required for the propagation of feature annotation.</text>
</comment>
<evidence type="ECO:0000256" key="4">
    <source>
        <dbReference type="ARBA" id="ARBA00022825"/>
    </source>
</evidence>
<evidence type="ECO:0000256" key="1">
    <source>
        <dbReference type="ARBA" id="ARBA00011073"/>
    </source>
</evidence>
<dbReference type="Gene3D" id="3.40.50.200">
    <property type="entry name" value="Peptidase S8/S53 domain"/>
    <property type="match status" value="1"/>
</dbReference>
<dbReference type="InterPro" id="IPR036852">
    <property type="entry name" value="Peptidase_S8/S53_dom_sf"/>
</dbReference>
<evidence type="ECO:0000256" key="2">
    <source>
        <dbReference type="ARBA" id="ARBA00022670"/>
    </source>
</evidence>
<dbReference type="AlphaFoldDB" id="A0A937X480"/>
<dbReference type="PROSITE" id="PS00137">
    <property type="entry name" value="SUBTILASE_HIS"/>
    <property type="match status" value="1"/>
</dbReference>
<dbReference type="InterPro" id="IPR050131">
    <property type="entry name" value="Peptidase_S8_subtilisin-like"/>
</dbReference>
<comment type="caution">
    <text evidence="8">The sequence shown here is derived from an EMBL/GenBank/DDBJ whole genome shotgun (WGS) entry which is preliminary data.</text>
</comment>
<dbReference type="InterPro" id="IPR000209">
    <property type="entry name" value="Peptidase_S8/S53_dom"/>
</dbReference>
<feature type="signal peptide" evidence="6">
    <location>
        <begin position="1"/>
        <end position="19"/>
    </location>
</feature>
<keyword evidence="6" id="KW-0732">Signal</keyword>
<dbReference type="GO" id="GO:0006508">
    <property type="term" value="P:proteolysis"/>
    <property type="evidence" value="ECO:0007669"/>
    <property type="project" value="UniProtKB-KW"/>
</dbReference>
<organism evidence="8 9">
    <name type="scientific">Candidatus Tanganyikabacteria bacterium</name>
    <dbReference type="NCBI Taxonomy" id="2961651"/>
    <lineage>
        <taxon>Bacteria</taxon>
        <taxon>Bacillati</taxon>
        <taxon>Candidatus Sericytochromatia</taxon>
        <taxon>Candidatus Tanganyikabacteria</taxon>
    </lineage>
</organism>
<feature type="non-terminal residue" evidence="8">
    <location>
        <position position="288"/>
    </location>
</feature>
<name>A0A937X480_9BACT</name>
<keyword evidence="4" id="KW-0720">Serine protease</keyword>
<dbReference type="PROSITE" id="PS00136">
    <property type="entry name" value="SUBTILASE_ASP"/>
    <property type="match status" value="1"/>
</dbReference>
<evidence type="ECO:0000256" key="3">
    <source>
        <dbReference type="ARBA" id="ARBA00022801"/>
    </source>
</evidence>
<reference evidence="8 9" key="1">
    <citation type="submission" date="2019-03" db="EMBL/GenBank/DDBJ databases">
        <title>Lake Tanganyika Metagenome-Assembled Genomes (MAGs).</title>
        <authorList>
            <person name="Tran P."/>
        </authorList>
    </citation>
    <scope>NUCLEOTIDE SEQUENCE [LARGE SCALE GENOMIC DNA]</scope>
    <source>
        <strain evidence="8">K_DeepCast_65m_m2_236</strain>
    </source>
</reference>
<dbReference type="PANTHER" id="PTHR43806:SF11">
    <property type="entry name" value="CEREVISIN-RELATED"/>
    <property type="match status" value="1"/>
</dbReference>
<feature type="domain" description="Peptidase S8/S53" evidence="7">
    <location>
        <begin position="142"/>
        <end position="281"/>
    </location>
</feature>
<dbReference type="GO" id="GO:0004252">
    <property type="term" value="F:serine-type endopeptidase activity"/>
    <property type="evidence" value="ECO:0007669"/>
    <property type="project" value="InterPro"/>
</dbReference>
<dbReference type="SUPFAM" id="SSF52743">
    <property type="entry name" value="Subtilisin-like"/>
    <property type="match status" value="1"/>
</dbReference>
<dbReference type="InterPro" id="IPR023827">
    <property type="entry name" value="Peptidase_S8_Asp-AS"/>
</dbReference>
<sequence>MLSRLVVPAAIAALLPAGCGTGVPAPTGTAGAAGVRGLETAGRQAVVMLRTDRLPAVLAAPERSGLAIVDRIPQLQAIVVRASGEAGLGALTSLGANPLVASVQPDWPIGLESMANDPMLPQQYSMRAGNVEAAWNRAPSRGRGVVVAVIDSGIDFGHPEFAGRVSKVGVNVINPLEFPVDDHGHGTHVSGILGAAANNGEGIAGVAPEAFIIPVKVFDKRGQGRASGVAKGIVNVMAYEPKIMSMSIGLYEPSTVIENALQYALDRDVVLLASAGNRNKENDPDKAP</sequence>
<evidence type="ECO:0000313" key="8">
    <source>
        <dbReference type="EMBL" id="MBM3275619.1"/>
    </source>
</evidence>
<gene>
    <name evidence="8" type="ORF">FJZ00_10725</name>
</gene>
<dbReference type="PANTHER" id="PTHR43806">
    <property type="entry name" value="PEPTIDASE S8"/>
    <property type="match status" value="1"/>
</dbReference>
<evidence type="ECO:0000256" key="6">
    <source>
        <dbReference type="SAM" id="SignalP"/>
    </source>
</evidence>
<proteinExistence type="inferred from homology"/>
<dbReference type="EMBL" id="VGJX01000654">
    <property type="protein sequence ID" value="MBM3275619.1"/>
    <property type="molecule type" value="Genomic_DNA"/>
</dbReference>
<keyword evidence="3" id="KW-0378">Hydrolase</keyword>
<comment type="similarity">
    <text evidence="1 5">Belongs to the peptidase S8 family.</text>
</comment>
<evidence type="ECO:0000256" key="5">
    <source>
        <dbReference type="PROSITE-ProRule" id="PRU01240"/>
    </source>
</evidence>
<dbReference type="InterPro" id="IPR022398">
    <property type="entry name" value="Peptidase_S8_His-AS"/>
</dbReference>
<keyword evidence="2" id="KW-0645">Protease</keyword>
<evidence type="ECO:0000259" key="7">
    <source>
        <dbReference type="Pfam" id="PF00082"/>
    </source>
</evidence>
<feature type="chain" id="PRO_5036838930" evidence="6">
    <location>
        <begin position="20"/>
        <end position="288"/>
    </location>
</feature>
<protein>
    <submittedName>
        <fullName evidence="8">S8 family serine peptidase</fullName>
    </submittedName>
</protein>
<dbReference type="InterPro" id="IPR015500">
    <property type="entry name" value="Peptidase_S8_subtilisin-rel"/>
</dbReference>
<dbReference type="PRINTS" id="PR00723">
    <property type="entry name" value="SUBTILISIN"/>
</dbReference>
<accession>A0A937X480</accession>
<evidence type="ECO:0000313" key="9">
    <source>
        <dbReference type="Proteomes" id="UP000703893"/>
    </source>
</evidence>
<dbReference type="Pfam" id="PF00082">
    <property type="entry name" value="Peptidase_S8"/>
    <property type="match status" value="1"/>
</dbReference>
<dbReference type="Proteomes" id="UP000703893">
    <property type="component" value="Unassembled WGS sequence"/>
</dbReference>